<accession>A0A8S5T3I0</accession>
<dbReference type="Pfam" id="PF08708">
    <property type="entry name" value="PriCT_1"/>
    <property type="match status" value="1"/>
</dbReference>
<organism evidence="2">
    <name type="scientific">Siphoviridae sp. ctXYk3</name>
    <dbReference type="NCBI Taxonomy" id="2827886"/>
    <lineage>
        <taxon>Viruses</taxon>
        <taxon>Duplodnaviria</taxon>
        <taxon>Heunggongvirae</taxon>
        <taxon>Uroviricota</taxon>
        <taxon>Caudoviricetes</taxon>
    </lineage>
</organism>
<sequence>MTNYDKIPDELRALKQWVCAWKDSKTPMRAWEYKGASSVDNNTWETYDYAIESVRDGFYDYLGFVFADNGYVGIDIDTGYDEDGLISELAVDLINKCKSYTEKSKSGRGFHILLKGDLPFSGKNNLNGVEIYKSARFFIMTGNTFMYDEIVENQQAIDYIVDKYFNLPTKSHASASFTSDRIYTPIWDNHLSEGKIKLRPRYPKIDKGGRNICLTSIAGGLHNAYYRQEEIYRELQHINKIACVPPLSDRELKVISRSVSRYAR</sequence>
<reference evidence="2" key="1">
    <citation type="journal article" date="2021" name="Proc. Natl. Acad. Sci. U.S.A.">
        <title>A Catalog of Tens of Thousands of Viruses from Human Metagenomes Reveals Hidden Associations with Chronic Diseases.</title>
        <authorList>
            <person name="Tisza M.J."/>
            <person name="Buck C.B."/>
        </authorList>
    </citation>
    <scope>NUCLEOTIDE SEQUENCE</scope>
    <source>
        <strain evidence="2">CtXYk3</strain>
    </source>
</reference>
<protein>
    <recommendedName>
        <fullName evidence="1">Primase C-terminal 1 domain-containing protein</fullName>
    </recommendedName>
</protein>
<name>A0A8S5T3I0_9CAUD</name>
<dbReference type="EMBL" id="BK032743">
    <property type="protein sequence ID" value="DAF57893.1"/>
    <property type="molecule type" value="Genomic_DNA"/>
</dbReference>
<proteinExistence type="predicted"/>
<evidence type="ECO:0000313" key="2">
    <source>
        <dbReference type="EMBL" id="DAF57893.1"/>
    </source>
</evidence>
<dbReference type="InterPro" id="IPR014820">
    <property type="entry name" value="PriCT_1"/>
</dbReference>
<dbReference type="SMART" id="SM00942">
    <property type="entry name" value="PriCT_1"/>
    <property type="match status" value="1"/>
</dbReference>
<feature type="domain" description="Primase C-terminal 1" evidence="1">
    <location>
        <begin position="199"/>
        <end position="263"/>
    </location>
</feature>
<evidence type="ECO:0000259" key="1">
    <source>
        <dbReference type="SMART" id="SM00942"/>
    </source>
</evidence>